<name>A0ABU1ZZD0_9CORY</name>
<evidence type="ECO:0000256" key="7">
    <source>
        <dbReference type="ARBA" id="ARBA00022840"/>
    </source>
</evidence>
<comment type="similarity">
    <text evidence="2">Belongs to the pantothenate synthetase family.</text>
</comment>
<keyword evidence="5" id="KW-0566">Pantothenate biosynthesis</keyword>
<dbReference type="EC" id="6.3.2.1" evidence="3"/>
<protein>
    <recommendedName>
        <fullName evidence="3">pantoate--beta-alanine ligase (AMP-forming)</fullName>
        <ecNumber evidence="3">6.3.2.1</ecNumber>
    </recommendedName>
</protein>
<dbReference type="Gene3D" id="3.30.1300.10">
    <property type="entry name" value="Pantoate-beta-alanine ligase, C-terminal domain"/>
    <property type="match status" value="1"/>
</dbReference>
<dbReference type="InterPro" id="IPR003721">
    <property type="entry name" value="Pantoate_ligase"/>
</dbReference>
<dbReference type="Proteomes" id="UP001180840">
    <property type="component" value="Unassembled WGS sequence"/>
</dbReference>
<dbReference type="Gene3D" id="3.40.50.620">
    <property type="entry name" value="HUPs"/>
    <property type="match status" value="2"/>
</dbReference>
<dbReference type="PANTHER" id="PTHR21299:SF1">
    <property type="entry name" value="PANTOATE--BETA-ALANINE LIGASE"/>
    <property type="match status" value="1"/>
</dbReference>
<dbReference type="EMBL" id="JAVDXZ010000001">
    <property type="protein sequence ID" value="MDR7330302.1"/>
    <property type="molecule type" value="Genomic_DNA"/>
</dbReference>
<evidence type="ECO:0000256" key="3">
    <source>
        <dbReference type="ARBA" id="ARBA00012219"/>
    </source>
</evidence>
<evidence type="ECO:0000256" key="5">
    <source>
        <dbReference type="ARBA" id="ARBA00022655"/>
    </source>
</evidence>
<dbReference type="PANTHER" id="PTHR21299">
    <property type="entry name" value="CYTIDYLATE KINASE/PANTOATE-BETA-ALANINE LIGASE"/>
    <property type="match status" value="1"/>
</dbReference>
<proteinExistence type="inferred from homology"/>
<evidence type="ECO:0000256" key="8">
    <source>
        <dbReference type="ARBA" id="ARBA00048258"/>
    </source>
</evidence>
<gene>
    <name evidence="9" type="ORF">J2S39_001978</name>
</gene>
<comment type="caution">
    <text evidence="9">The sequence shown here is derived from an EMBL/GenBank/DDBJ whole genome shotgun (WGS) entry which is preliminary data.</text>
</comment>
<comment type="catalytic activity">
    <reaction evidence="8">
        <text>(R)-pantoate + beta-alanine + ATP = (R)-pantothenate + AMP + diphosphate + H(+)</text>
        <dbReference type="Rhea" id="RHEA:10912"/>
        <dbReference type="ChEBI" id="CHEBI:15378"/>
        <dbReference type="ChEBI" id="CHEBI:15980"/>
        <dbReference type="ChEBI" id="CHEBI:29032"/>
        <dbReference type="ChEBI" id="CHEBI:30616"/>
        <dbReference type="ChEBI" id="CHEBI:33019"/>
        <dbReference type="ChEBI" id="CHEBI:57966"/>
        <dbReference type="ChEBI" id="CHEBI:456215"/>
        <dbReference type="EC" id="6.3.2.1"/>
    </reaction>
</comment>
<reference evidence="9" key="1">
    <citation type="submission" date="2023-07" db="EMBL/GenBank/DDBJ databases">
        <title>Sequencing the genomes of 1000 actinobacteria strains.</title>
        <authorList>
            <person name="Klenk H.-P."/>
        </authorList>
    </citation>
    <scope>NUCLEOTIDE SEQUENCE</scope>
    <source>
        <strain evidence="9">DSM 107476</strain>
    </source>
</reference>
<evidence type="ECO:0000256" key="1">
    <source>
        <dbReference type="ARBA" id="ARBA00004990"/>
    </source>
</evidence>
<accession>A0ABU1ZZD0</accession>
<dbReference type="SUPFAM" id="SSF52374">
    <property type="entry name" value="Nucleotidylyl transferase"/>
    <property type="match status" value="1"/>
</dbReference>
<evidence type="ECO:0000313" key="9">
    <source>
        <dbReference type="EMBL" id="MDR7330302.1"/>
    </source>
</evidence>
<dbReference type="Pfam" id="PF02569">
    <property type="entry name" value="Pantoate_ligase"/>
    <property type="match status" value="1"/>
</dbReference>
<evidence type="ECO:0000256" key="4">
    <source>
        <dbReference type="ARBA" id="ARBA00022598"/>
    </source>
</evidence>
<evidence type="ECO:0000313" key="10">
    <source>
        <dbReference type="Proteomes" id="UP001180840"/>
    </source>
</evidence>
<dbReference type="GO" id="GO:0004592">
    <property type="term" value="F:pantoate-beta-alanine ligase activity"/>
    <property type="evidence" value="ECO:0007669"/>
    <property type="project" value="UniProtKB-EC"/>
</dbReference>
<dbReference type="InterPro" id="IPR042176">
    <property type="entry name" value="Pantoate_ligase_C"/>
</dbReference>
<evidence type="ECO:0000256" key="2">
    <source>
        <dbReference type="ARBA" id="ARBA00009256"/>
    </source>
</evidence>
<comment type="pathway">
    <text evidence="1">Cofactor biosynthesis; (R)-pantothenate biosynthesis; (R)-pantothenate from (R)-pantoate and beta-alanine: step 1/1.</text>
</comment>
<keyword evidence="10" id="KW-1185">Reference proteome</keyword>
<evidence type="ECO:0000256" key="6">
    <source>
        <dbReference type="ARBA" id="ARBA00022741"/>
    </source>
</evidence>
<dbReference type="InterPro" id="IPR014729">
    <property type="entry name" value="Rossmann-like_a/b/a_fold"/>
</dbReference>
<keyword evidence="4 9" id="KW-0436">Ligase</keyword>
<keyword evidence="7" id="KW-0067">ATP-binding</keyword>
<organism evidence="9 10">
    <name type="scientific">Corynebacterium guangdongense</name>
    <dbReference type="NCBI Taxonomy" id="1783348"/>
    <lineage>
        <taxon>Bacteria</taxon>
        <taxon>Bacillati</taxon>
        <taxon>Actinomycetota</taxon>
        <taxon>Actinomycetes</taxon>
        <taxon>Mycobacteriales</taxon>
        <taxon>Corynebacteriaceae</taxon>
        <taxon>Corynebacterium</taxon>
    </lineage>
</organism>
<dbReference type="RefSeq" id="WP_290195849.1">
    <property type="nucleotide sequence ID" value="NZ_CP047654.1"/>
</dbReference>
<keyword evidence="6" id="KW-0547">Nucleotide-binding</keyword>
<sequence>MPFEPGQATVYDTTEAIAQFGRAMKKTSRPVALVPLGTGLHAGHIALIRAARSLLGATVIVAWAGSQVPEEFAAEGVDAVWSYRPEHIWPKGERTRVIPRRAELEDPDRVSYVLTGQLAMINVVQPTWVIVGEKDYEMLVNLRHAVTDLHLPVDVRGVPTVRMADGLALSLRNVDVAQDAHDAALALSAALVAGAHAAEFGEEKVLETARGVLDAAGIEPEYLELRGINLGPAPEQGDARLFVAATVGGVRLTDNVGLPIGIGFKNLETDGG</sequence>